<dbReference type="SUPFAM" id="SSF48452">
    <property type="entry name" value="TPR-like"/>
    <property type="match status" value="1"/>
</dbReference>
<evidence type="ECO:0000256" key="1">
    <source>
        <dbReference type="SAM" id="Phobius"/>
    </source>
</evidence>
<dbReference type="Proteomes" id="UP000435649">
    <property type="component" value="Unassembled WGS sequence"/>
</dbReference>
<sequence length="216" mass="23597">MCRIDNDNQKGKTVPASSRNASRSSDRILALLLLLLLAGAATYVCLRYRALAVNRDFLTARTPERLVKVISKYEASHPEAVEEARIRLADQYMNAKRFSEARAVYAAIIEKATYPEIRRLAAFNSASAYVFEGDHANAAAAFTALLAEPQLPLAMRAEASFALAGELRKAGRPEEAVPVLARLFETARTSGDPEASAVRKAAVAALKKLHEEIRTP</sequence>
<evidence type="ECO:0000313" key="2">
    <source>
        <dbReference type="EMBL" id="MST97528.1"/>
    </source>
</evidence>
<evidence type="ECO:0000313" key="3">
    <source>
        <dbReference type="Proteomes" id="UP000435649"/>
    </source>
</evidence>
<organism evidence="2 3">
    <name type="scientific">Victivallis lenta</name>
    <dbReference type="NCBI Taxonomy" id="2606640"/>
    <lineage>
        <taxon>Bacteria</taxon>
        <taxon>Pseudomonadati</taxon>
        <taxon>Lentisphaerota</taxon>
        <taxon>Lentisphaeria</taxon>
        <taxon>Victivallales</taxon>
        <taxon>Victivallaceae</taxon>
        <taxon>Victivallis</taxon>
    </lineage>
</organism>
<keyword evidence="1" id="KW-1133">Transmembrane helix</keyword>
<accession>A0A844G4V1</accession>
<keyword evidence="1" id="KW-0812">Transmembrane</keyword>
<protein>
    <recommendedName>
        <fullName evidence="4">Tetratricopeptide repeat protein</fullName>
    </recommendedName>
</protein>
<name>A0A844G4V1_9BACT</name>
<keyword evidence="1" id="KW-0472">Membrane</keyword>
<reference evidence="2 3" key="1">
    <citation type="submission" date="2019-08" db="EMBL/GenBank/DDBJ databases">
        <title>In-depth cultivation of the pig gut microbiome towards novel bacterial diversity and tailored functional studies.</title>
        <authorList>
            <person name="Wylensek D."/>
            <person name="Hitch T.C.A."/>
            <person name="Clavel T."/>
        </authorList>
    </citation>
    <scope>NUCLEOTIDE SEQUENCE [LARGE SCALE GENOMIC DNA]</scope>
    <source>
        <strain evidence="2 3">BBE-744-WT-12</strain>
    </source>
</reference>
<dbReference type="Gene3D" id="1.25.40.10">
    <property type="entry name" value="Tetratricopeptide repeat domain"/>
    <property type="match status" value="1"/>
</dbReference>
<dbReference type="AlphaFoldDB" id="A0A844G4V1"/>
<dbReference type="InterPro" id="IPR011990">
    <property type="entry name" value="TPR-like_helical_dom_sf"/>
</dbReference>
<comment type="caution">
    <text evidence="2">The sequence shown here is derived from an EMBL/GenBank/DDBJ whole genome shotgun (WGS) entry which is preliminary data.</text>
</comment>
<dbReference type="EMBL" id="VUNS01000010">
    <property type="protein sequence ID" value="MST97528.1"/>
    <property type="molecule type" value="Genomic_DNA"/>
</dbReference>
<keyword evidence="3" id="KW-1185">Reference proteome</keyword>
<gene>
    <name evidence="2" type="ORF">FYJ85_10805</name>
</gene>
<proteinExistence type="predicted"/>
<feature type="transmembrane region" description="Helical" evidence="1">
    <location>
        <begin position="28"/>
        <end position="46"/>
    </location>
</feature>
<evidence type="ECO:0008006" key="4">
    <source>
        <dbReference type="Google" id="ProtNLM"/>
    </source>
</evidence>
<dbReference type="RefSeq" id="WP_154418450.1">
    <property type="nucleotide sequence ID" value="NZ_DBFCGB010000044.1"/>
</dbReference>